<keyword evidence="4" id="KW-0186">Copper</keyword>
<gene>
    <name evidence="8" type="ORF">B0T24DRAFT_390651</name>
</gene>
<organism evidence="8 9">
    <name type="scientific">Lasiosphaeria ovina</name>
    <dbReference type="NCBI Taxonomy" id="92902"/>
    <lineage>
        <taxon>Eukaryota</taxon>
        <taxon>Fungi</taxon>
        <taxon>Dikarya</taxon>
        <taxon>Ascomycota</taxon>
        <taxon>Pezizomycotina</taxon>
        <taxon>Sordariomycetes</taxon>
        <taxon>Sordariomycetidae</taxon>
        <taxon>Sordariales</taxon>
        <taxon>Lasiosphaeriaceae</taxon>
        <taxon>Lasiosphaeria</taxon>
    </lineage>
</organism>
<evidence type="ECO:0000313" key="8">
    <source>
        <dbReference type="EMBL" id="KAK3367446.1"/>
    </source>
</evidence>
<dbReference type="Proteomes" id="UP001287356">
    <property type="component" value="Unassembled WGS sequence"/>
</dbReference>
<feature type="domain" description="Plastocyanin-like" evidence="6">
    <location>
        <begin position="484"/>
        <end position="621"/>
    </location>
</feature>
<dbReference type="InterPro" id="IPR045087">
    <property type="entry name" value="Cu-oxidase_fam"/>
</dbReference>
<evidence type="ECO:0000259" key="5">
    <source>
        <dbReference type="Pfam" id="PF00394"/>
    </source>
</evidence>
<keyword evidence="3" id="KW-0560">Oxidoreductase</keyword>
<reference evidence="8" key="2">
    <citation type="submission" date="2023-06" db="EMBL/GenBank/DDBJ databases">
        <authorList>
            <consortium name="Lawrence Berkeley National Laboratory"/>
            <person name="Haridas S."/>
            <person name="Hensen N."/>
            <person name="Bonometti L."/>
            <person name="Westerberg I."/>
            <person name="Brannstrom I.O."/>
            <person name="Guillou S."/>
            <person name="Cros-Aarteil S."/>
            <person name="Calhoun S."/>
            <person name="Kuo A."/>
            <person name="Mondo S."/>
            <person name="Pangilinan J."/>
            <person name="Riley R."/>
            <person name="Labutti K."/>
            <person name="Andreopoulos B."/>
            <person name="Lipzen A."/>
            <person name="Chen C."/>
            <person name="Yanf M."/>
            <person name="Daum C."/>
            <person name="Ng V."/>
            <person name="Clum A."/>
            <person name="Steindorff A."/>
            <person name="Ohm R."/>
            <person name="Martin F."/>
            <person name="Silar P."/>
            <person name="Natvig D."/>
            <person name="Lalanne C."/>
            <person name="Gautier V."/>
            <person name="Ament-Velasquez S.L."/>
            <person name="Kruys A."/>
            <person name="Hutchinson M.I."/>
            <person name="Powell A.J."/>
            <person name="Barry K."/>
            <person name="Miller A.N."/>
            <person name="Grigoriev I.V."/>
            <person name="Debuchy R."/>
            <person name="Gladieux P."/>
            <person name="Thoren M.H."/>
            <person name="Johannesson H."/>
        </authorList>
    </citation>
    <scope>NUCLEOTIDE SEQUENCE</scope>
    <source>
        <strain evidence="8">CBS 958.72</strain>
    </source>
</reference>
<dbReference type="InterPro" id="IPR002355">
    <property type="entry name" value="Cu_oxidase_Cu_BS"/>
</dbReference>
<dbReference type="Gene3D" id="2.60.40.420">
    <property type="entry name" value="Cupredoxins - blue copper proteins"/>
    <property type="match status" value="3"/>
</dbReference>
<evidence type="ECO:0000256" key="1">
    <source>
        <dbReference type="ARBA" id="ARBA00010609"/>
    </source>
</evidence>
<dbReference type="PANTHER" id="PTHR11709">
    <property type="entry name" value="MULTI-COPPER OXIDASE"/>
    <property type="match status" value="1"/>
</dbReference>
<dbReference type="PANTHER" id="PTHR11709:SF71">
    <property type="entry name" value="OXIDOREDUCTASE TPCJ"/>
    <property type="match status" value="1"/>
</dbReference>
<evidence type="ECO:0000256" key="4">
    <source>
        <dbReference type="ARBA" id="ARBA00023008"/>
    </source>
</evidence>
<dbReference type="GO" id="GO:0016491">
    <property type="term" value="F:oxidoreductase activity"/>
    <property type="evidence" value="ECO:0007669"/>
    <property type="project" value="UniProtKB-KW"/>
</dbReference>
<evidence type="ECO:0000259" key="6">
    <source>
        <dbReference type="Pfam" id="PF07731"/>
    </source>
</evidence>
<dbReference type="Pfam" id="PF00394">
    <property type="entry name" value="Cu-oxidase"/>
    <property type="match status" value="1"/>
</dbReference>
<dbReference type="Pfam" id="PF07732">
    <property type="entry name" value="Cu-oxidase_3"/>
    <property type="match status" value="1"/>
</dbReference>
<evidence type="ECO:0000313" key="9">
    <source>
        <dbReference type="Proteomes" id="UP001287356"/>
    </source>
</evidence>
<keyword evidence="2" id="KW-0479">Metal-binding</keyword>
<dbReference type="PROSITE" id="PS00080">
    <property type="entry name" value="MULTICOPPER_OXIDASE2"/>
    <property type="match status" value="1"/>
</dbReference>
<sequence length="665" mass="75518">MGILESCKAFIFYLSALLPSSLPSYHPDHNQLALGPQFTHDVHTFFADYPQFPAPSGPDAEGEYFECKYPDLGPEWTNCTTADNRSCWLRHSNGTELNTTTNYETTWPPGVVRRYYMEVDHKPINADGIINPDGKLFNKTYPGPWIKACWGDEIHVTIKNNLQYNGTTVHMHGLRMWNVPEMDGVNGVTQCPIAPGDNFTYVFRATQYGTSWYHSHYSLQYADGMHGPITIFGPSSANYDEGRDPLLITDWSHRSAFKDWQRELVPRPTFPKMNSVLINGIGNFAGAFNVTQFHTSVEKGKKYLFRLINTSVDTTYIFSIDNHNFTVMTTDFVPIHPYNVSHIVIGIGQRYHVVLHAEPIDTNGNLAKDGNYWIRTIPADNCKGFETGNEPDERQGILRYNASSDRVPTTFRENFSLACRDEDFGNLHPIHEWNVPEVDSSLPGAPRFHVGMTPDVTNRPEHGDNFNWWVMGDNPMWLNFSDPTILNLQNTTWNYDYVVVTQNGTDETWVYLVITGPDKLPPPGACPDNKCEARRFVPVAHPMHLHGHDFALLAQGHNTSELDGIKLKFDNPPRRDVVLLPSGGYVVVAFKADNPGSWLFHCHIPWHASSGLGLQILERQDELRAMMTEDKMAETHRVCRGWDKWFSNKTNHWNPDGPFQDDSGV</sequence>
<protein>
    <submittedName>
        <fullName evidence="8">Multicopper oxidase-domain-containing protein</fullName>
    </submittedName>
</protein>
<dbReference type="CDD" id="cd13880">
    <property type="entry name" value="CuRO_2_MaLCC_like"/>
    <property type="match status" value="1"/>
</dbReference>
<dbReference type="FunFam" id="2.60.40.420:FF:000045">
    <property type="entry name" value="Laccase 2"/>
    <property type="match status" value="1"/>
</dbReference>
<comment type="similarity">
    <text evidence="1">Belongs to the multicopper oxidase family.</text>
</comment>
<keyword evidence="9" id="KW-1185">Reference proteome</keyword>
<feature type="domain" description="Plastocyanin-like" evidence="5">
    <location>
        <begin position="245"/>
        <end position="389"/>
    </location>
</feature>
<proteinExistence type="inferred from homology"/>
<dbReference type="Pfam" id="PF07731">
    <property type="entry name" value="Cu-oxidase_2"/>
    <property type="match status" value="1"/>
</dbReference>
<reference evidence="8" key="1">
    <citation type="journal article" date="2023" name="Mol. Phylogenet. Evol.">
        <title>Genome-scale phylogeny and comparative genomics of the fungal order Sordariales.</title>
        <authorList>
            <person name="Hensen N."/>
            <person name="Bonometti L."/>
            <person name="Westerberg I."/>
            <person name="Brannstrom I.O."/>
            <person name="Guillou S."/>
            <person name="Cros-Aarteil S."/>
            <person name="Calhoun S."/>
            <person name="Haridas S."/>
            <person name="Kuo A."/>
            <person name="Mondo S."/>
            <person name="Pangilinan J."/>
            <person name="Riley R."/>
            <person name="LaButti K."/>
            <person name="Andreopoulos B."/>
            <person name="Lipzen A."/>
            <person name="Chen C."/>
            <person name="Yan M."/>
            <person name="Daum C."/>
            <person name="Ng V."/>
            <person name="Clum A."/>
            <person name="Steindorff A."/>
            <person name="Ohm R.A."/>
            <person name="Martin F."/>
            <person name="Silar P."/>
            <person name="Natvig D.O."/>
            <person name="Lalanne C."/>
            <person name="Gautier V."/>
            <person name="Ament-Velasquez S.L."/>
            <person name="Kruys A."/>
            <person name="Hutchinson M.I."/>
            <person name="Powell A.J."/>
            <person name="Barry K."/>
            <person name="Miller A.N."/>
            <person name="Grigoriev I.V."/>
            <person name="Debuchy R."/>
            <person name="Gladieux P."/>
            <person name="Hiltunen Thoren M."/>
            <person name="Johannesson H."/>
        </authorList>
    </citation>
    <scope>NUCLEOTIDE SEQUENCE</scope>
    <source>
        <strain evidence="8">CBS 958.72</strain>
    </source>
</reference>
<dbReference type="EMBL" id="JAULSN010000007">
    <property type="protein sequence ID" value="KAK3367446.1"/>
    <property type="molecule type" value="Genomic_DNA"/>
</dbReference>
<dbReference type="InterPro" id="IPR011707">
    <property type="entry name" value="Cu-oxidase-like_N"/>
</dbReference>
<dbReference type="SUPFAM" id="SSF49503">
    <property type="entry name" value="Cupredoxins"/>
    <property type="match status" value="3"/>
</dbReference>
<evidence type="ECO:0000256" key="3">
    <source>
        <dbReference type="ARBA" id="ARBA00023002"/>
    </source>
</evidence>
<dbReference type="AlphaFoldDB" id="A0AAE0JZW1"/>
<comment type="caution">
    <text evidence="8">The sequence shown here is derived from an EMBL/GenBank/DDBJ whole genome shotgun (WGS) entry which is preliminary data.</text>
</comment>
<dbReference type="CDD" id="cd13901">
    <property type="entry name" value="CuRO_3_MaLCC_like"/>
    <property type="match status" value="1"/>
</dbReference>
<feature type="domain" description="Plastocyanin-like" evidence="7">
    <location>
        <begin position="124"/>
        <end position="234"/>
    </location>
</feature>
<dbReference type="InterPro" id="IPR033138">
    <property type="entry name" value="Cu_oxidase_CS"/>
</dbReference>
<dbReference type="GO" id="GO:0005507">
    <property type="term" value="F:copper ion binding"/>
    <property type="evidence" value="ECO:0007669"/>
    <property type="project" value="InterPro"/>
</dbReference>
<dbReference type="InterPro" id="IPR008972">
    <property type="entry name" value="Cupredoxin"/>
</dbReference>
<evidence type="ECO:0000259" key="7">
    <source>
        <dbReference type="Pfam" id="PF07732"/>
    </source>
</evidence>
<evidence type="ECO:0000256" key="2">
    <source>
        <dbReference type="ARBA" id="ARBA00022723"/>
    </source>
</evidence>
<dbReference type="InterPro" id="IPR011706">
    <property type="entry name" value="Cu-oxidase_C"/>
</dbReference>
<dbReference type="CDD" id="cd13854">
    <property type="entry name" value="CuRO_1_MaLCC_like"/>
    <property type="match status" value="1"/>
</dbReference>
<dbReference type="PROSITE" id="PS00079">
    <property type="entry name" value="MULTICOPPER_OXIDASE1"/>
    <property type="match status" value="1"/>
</dbReference>
<dbReference type="InterPro" id="IPR001117">
    <property type="entry name" value="Cu-oxidase_2nd"/>
</dbReference>
<accession>A0AAE0JZW1</accession>
<name>A0AAE0JZW1_9PEZI</name>